<dbReference type="InterPro" id="IPR006059">
    <property type="entry name" value="SBP"/>
</dbReference>
<keyword evidence="2" id="KW-1185">Reference proteome</keyword>
<dbReference type="SUPFAM" id="SSF53850">
    <property type="entry name" value="Periplasmic binding protein-like II"/>
    <property type="match status" value="1"/>
</dbReference>
<dbReference type="AlphaFoldDB" id="A0A261EQW4"/>
<dbReference type="PANTHER" id="PTHR43649:SF12">
    <property type="entry name" value="DIACETYLCHITOBIOSE BINDING PROTEIN DASA"/>
    <property type="match status" value="1"/>
</dbReference>
<name>A0A261EQW4_9BIFI</name>
<protein>
    <submittedName>
        <fullName evidence="1">Sugar ABC transporter substrate-binding protein</fullName>
    </submittedName>
</protein>
<evidence type="ECO:0000313" key="1">
    <source>
        <dbReference type="EMBL" id="OZG49234.1"/>
    </source>
</evidence>
<dbReference type="InterPro" id="IPR050490">
    <property type="entry name" value="Bact_solute-bd_prot1"/>
</dbReference>
<proteinExistence type="predicted"/>
<dbReference type="Pfam" id="PF01547">
    <property type="entry name" value="SBP_bac_1"/>
    <property type="match status" value="1"/>
</dbReference>
<dbReference type="Proteomes" id="UP000216004">
    <property type="component" value="Unassembled WGS sequence"/>
</dbReference>
<organism evidence="1 2">
    <name type="scientific">Bombiscardovia coagulans</name>
    <dbReference type="NCBI Taxonomy" id="686666"/>
    <lineage>
        <taxon>Bacteria</taxon>
        <taxon>Bacillati</taxon>
        <taxon>Actinomycetota</taxon>
        <taxon>Actinomycetes</taxon>
        <taxon>Bifidobacteriales</taxon>
        <taxon>Bifidobacteriaceae</taxon>
        <taxon>Bombiscardovia</taxon>
    </lineage>
</organism>
<dbReference type="EMBL" id="MWWS01000005">
    <property type="protein sequence ID" value="OZG49234.1"/>
    <property type="molecule type" value="Genomic_DNA"/>
</dbReference>
<comment type="caution">
    <text evidence="1">The sequence shown here is derived from an EMBL/GenBank/DDBJ whole genome shotgun (WGS) entry which is preliminary data.</text>
</comment>
<dbReference type="Gene3D" id="3.40.190.10">
    <property type="entry name" value="Periplasmic binding protein-like II"/>
    <property type="match status" value="1"/>
</dbReference>
<evidence type="ECO:0000313" key="2">
    <source>
        <dbReference type="Proteomes" id="UP000216004"/>
    </source>
</evidence>
<dbReference type="PANTHER" id="PTHR43649">
    <property type="entry name" value="ARABINOSE-BINDING PROTEIN-RELATED"/>
    <property type="match status" value="1"/>
</dbReference>
<accession>A0A261EQW4</accession>
<sequence length="455" mass="50263">MTAGRQCRLLEGNAMKSAKRMVAAAVSLATSVGVLGLAACGSGNDAQEKNPSMIKIWDYEEQTGAQGKAWAQAIKIFEKKTGVKVKFEKKSFEQIRQNASQILNSEEAPDVMEYNKGNATAGLLASQGLLANLNDYVSQYHWDTKIQGALADTGKYNDKGIMGSGDWYGITNYGEDVMMYYNKNMFDKYGIAIPNTLPELEAAMQKFVDNGVTPLSEGVAEYPLQHLWWQLVLQKANEKFIQAYEMYDGNVDWQGEATTYATQTIQDWVKKGFISKDCTGSKAEDAGQAFENGTHPIFFSGTWWFGRFQNDISTFNWTTALFPEAKKVVGSSGNIWVIPEKSKKKDLAAQFIDITLSKEVQNLMGNSGGLPIAADPSAITDPKTKELISSYNTVLKKNQLGFYPDWPTSTFYDELNASLQELVNGTADPKTALNQMKTNYDKGVEAAGVKHKEAN</sequence>
<reference evidence="1 2" key="1">
    <citation type="journal article" date="2017" name="BMC Genomics">
        <title>Comparative genomic and phylogenomic analyses of the Bifidobacteriaceae family.</title>
        <authorList>
            <person name="Lugli G.A."/>
            <person name="Milani C."/>
            <person name="Turroni F."/>
            <person name="Duranti S."/>
            <person name="Mancabelli L."/>
            <person name="Mangifesta M."/>
            <person name="Ferrario C."/>
            <person name="Modesto M."/>
            <person name="Mattarelli P."/>
            <person name="Jiri K."/>
            <person name="van Sinderen D."/>
            <person name="Ventura M."/>
        </authorList>
    </citation>
    <scope>NUCLEOTIDE SEQUENCE [LARGE SCALE GENOMIC DNA]</scope>
    <source>
        <strain evidence="1 2">DSM 22924</strain>
    </source>
</reference>
<gene>
    <name evidence="1" type="ORF">BOCO_1043</name>
</gene>